<proteinExistence type="predicted"/>
<dbReference type="OrthoDB" id="9807209at2"/>
<dbReference type="AlphaFoldDB" id="A0A2Z4LWA7"/>
<evidence type="ECO:0000313" key="1">
    <source>
        <dbReference type="EMBL" id="AWX46072.1"/>
    </source>
</evidence>
<accession>A0A2Z4LWA7</accession>
<gene>
    <name evidence="1" type="ORF">HME9304_03104</name>
</gene>
<keyword evidence="2" id="KW-1185">Reference proteome</keyword>
<dbReference type="KEGG" id="spon:HME9304_03104"/>
<evidence type="ECO:0008006" key="3">
    <source>
        <dbReference type="Google" id="ProtNLM"/>
    </source>
</evidence>
<dbReference type="EMBL" id="CP030104">
    <property type="protein sequence ID" value="AWX46072.1"/>
    <property type="molecule type" value="Genomic_DNA"/>
</dbReference>
<organism evidence="1 2">
    <name type="scientific">Flagellimonas maritima</name>
    <dbReference type="NCBI Taxonomy" id="1383885"/>
    <lineage>
        <taxon>Bacteria</taxon>
        <taxon>Pseudomonadati</taxon>
        <taxon>Bacteroidota</taxon>
        <taxon>Flavobacteriia</taxon>
        <taxon>Flavobacteriales</taxon>
        <taxon>Flavobacteriaceae</taxon>
        <taxon>Flagellimonas</taxon>
    </lineage>
</organism>
<reference evidence="1 2" key="1">
    <citation type="submission" date="2018-06" db="EMBL/GenBank/DDBJ databases">
        <title>Spongiibacterium sp. HME9304 Genome sequencing and assembly.</title>
        <authorList>
            <person name="Kang H."/>
            <person name="Kim H."/>
            <person name="Joh K."/>
        </authorList>
    </citation>
    <scope>NUCLEOTIDE SEQUENCE [LARGE SCALE GENOMIC DNA]</scope>
    <source>
        <strain evidence="1 2">HME9304</strain>
    </source>
</reference>
<dbReference type="RefSeq" id="WP_112379395.1">
    <property type="nucleotide sequence ID" value="NZ_CP030104.1"/>
</dbReference>
<dbReference type="Pfam" id="PF13692">
    <property type="entry name" value="Glyco_trans_1_4"/>
    <property type="match status" value="1"/>
</dbReference>
<dbReference type="Proteomes" id="UP000248536">
    <property type="component" value="Chromosome"/>
</dbReference>
<sequence length="414" mass="47306">MEKTVFIIGYIWPEPNTTAAGHRMLQLIHFFNSQDYQITVGSTAVRTEHSFDLDSLGVKTVFLKLNHSSFDTLIKDLQPTFVVFDRFMIEEQFGWRVAEFSPISVRILNTEDLHSLRTVREVCVKKGEQFTMEKWKNHPKTLREVASIYRSDITLLISSYETEILKTELHISEQLLLYLPFHLKRIFSMTRANWPTFEARKDFVSVGNGKHAPNVDSLMVLKGSIWPLIKKALPEAKLFVYGAYLPQQVLEMHNPKEGFYIMGWIEDLEAALQNARVLLAPLRFGAGIKGKLVDAMKNGTPSITTIIGAEGINENSIWNGTITSSMEWEGFAEAAVDLYTNKAKWKKAQENGVKIINEIFVKNLWDERLKTHLGTVSNNLDNHRNENIIGKLVQQEALASTKYMAKWIEAKNRG</sequence>
<dbReference type="SUPFAM" id="SSF53756">
    <property type="entry name" value="UDP-Glycosyltransferase/glycogen phosphorylase"/>
    <property type="match status" value="1"/>
</dbReference>
<name>A0A2Z4LWA7_9FLAO</name>
<evidence type="ECO:0000313" key="2">
    <source>
        <dbReference type="Proteomes" id="UP000248536"/>
    </source>
</evidence>
<dbReference type="Gene3D" id="3.40.50.2000">
    <property type="entry name" value="Glycogen Phosphorylase B"/>
    <property type="match status" value="1"/>
</dbReference>
<protein>
    <recommendedName>
        <fullName evidence="3">Glycosyltransferase</fullName>
    </recommendedName>
</protein>